<protein>
    <submittedName>
        <fullName evidence="7">OmpA family protein</fullName>
    </submittedName>
</protein>
<evidence type="ECO:0000313" key="8">
    <source>
        <dbReference type="Proteomes" id="UP000283523"/>
    </source>
</evidence>
<dbReference type="Gene3D" id="3.30.1330.60">
    <property type="entry name" value="OmpA-like domain"/>
    <property type="match status" value="1"/>
</dbReference>
<evidence type="ECO:0000256" key="3">
    <source>
        <dbReference type="ARBA" id="ARBA00023237"/>
    </source>
</evidence>
<dbReference type="OrthoDB" id="1522982at2"/>
<dbReference type="GO" id="GO:0009279">
    <property type="term" value="C:cell outer membrane"/>
    <property type="evidence" value="ECO:0007669"/>
    <property type="project" value="UniProtKB-SubCell"/>
</dbReference>
<feature type="domain" description="OmpA-like" evidence="6">
    <location>
        <begin position="365"/>
        <end position="483"/>
    </location>
</feature>
<comment type="caution">
    <text evidence="7">The sequence shown here is derived from an EMBL/GenBank/DDBJ whole genome shotgun (WGS) entry which is preliminary data.</text>
</comment>
<dbReference type="Proteomes" id="UP000283523">
    <property type="component" value="Unassembled WGS sequence"/>
</dbReference>
<keyword evidence="3" id="KW-0998">Cell outer membrane</keyword>
<dbReference type="CDD" id="cd07185">
    <property type="entry name" value="OmpA_C-like"/>
    <property type="match status" value="1"/>
</dbReference>
<feature type="chain" id="PRO_5019462145" evidence="5">
    <location>
        <begin position="22"/>
        <end position="499"/>
    </location>
</feature>
<proteinExistence type="predicted"/>
<name>A0A418M4I7_9BACT</name>
<dbReference type="InterPro" id="IPR006664">
    <property type="entry name" value="OMP_bac"/>
</dbReference>
<dbReference type="InterPro" id="IPR050330">
    <property type="entry name" value="Bact_OuterMem_StrucFunc"/>
</dbReference>
<organism evidence="7 8">
    <name type="scientific">Fibrisoma montanum</name>
    <dbReference type="NCBI Taxonomy" id="2305895"/>
    <lineage>
        <taxon>Bacteria</taxon>
        <taxon>Pseudomonadati</taxon>
        <taxon>Bacteroidota</taxon>
        <taxon>Cytophagia</taxon>
        <taxon>Cytophagales</taxon>
        <taxon>Spirosomataceae</taxon>
        <taxon>Fibrisoma</taxon>
    </lineage>
</organism>
<evidence type="ECO:0000313" key="7">
    <source>
        <dbReference type="EMBL" id="RIV20725.1"/>
    </source>
</evidence>
<accession>A0A418M4I7</accession>
<evidence type="ECO:0000256" key="1">
    <source>
        <dbReference type="ARBA" id="ARBA00004442"/>
    </source>
</evidence>
<reference evidence="7 8" key="1">
    <citation type="submission" date="2018-08" db="EMBL/GenBank/DDBJ databases">
        <title>Fibrisoma montanum sp. nov., isolated from Danxia mountain soil.</title>
        <authorList>
            <person name="Huang Y."/>
        </authorList>
    </citation>
    <scope>NUCLEOTIDE SEQUENCE [LARGE SCALE GENOMIC DNA]</scope>
    <source>
        <strain evidence="7 8">HYT19</strain>
    </source>
</reference>
<evidence type="ECO:0000259" key="6">
    <source>
        <dbReference type="PROSITE" id="PS51123"/>
    </source>
</evidence>
<dbReference type="RefSeq" id="WP_119669895.1">
    <property type="nucleotide sequence ID" value="NZ_QXED01000006.1"/>
</dbReference>
<dbReference type="InterPro" id="IPR036737">
    <property type="entry name" value="OmpA-like_sf"/>
</dbReference>
<dbReference type="PANTHER" id="PTHR30329">
    <property type="entry name" value="STATOR ELEMENT OF FLAGELLAR MOTOR COMPLEX"/>
    <property type="match status" value="1"/>
</dbReference>
<keyword evidence="2 4" id="KW-0472">Membrane</keyword>
<gene>
    <name evidence="7" type="ORF">DYU11_22090</name>
</gene>
<dbReference type="EMBL" id="QXED01000006">
    <property type="protein sequence ID" value="RIV20725.1"/>
    <property type="molecule type" value="Genomic_DNA"/>
</dbReference>
<comment type="subcellular location">
    <subcellularLocation>
        <location evidence="1">Cell outer membrane</location>
    </subcellularLocation>
</comment>
<evidence type="ECO:0000256" key="2">
    <source>
        <dbReference type="ARBA" id="ARBA00023136"/>
    </source>
</evidence>
<dbReference type="SUPFAM" id="SSF103088">
    <property type="entry name" value="OmpA-like"/>
    <property type="match status" value="1"/>
</dbReference>
<dbReference type="Pfam" id="PF00691">
    <property type="entry name" value="OmpA"/>
    <property type="match status" value="1"/>
</dbReference>
<sequence>MRKSYLNVCLLFLLIVPFARAQNRPYEGEYKLNTWSVTLAPGVTQFYGDLRQYRSPFKLGREELITGGLGLSLNKQVSHLFGAYVNATIGQLSGSKNEVYNAYFRTPLFIQGTLNGTVNLKSLLLGSRRLRRWKADLHAGAGMMWFYTDVYSLADGRLIRYSNDRLDYSSRTAGRWEGSGTTFTRELVIPVGFNLHYELTPRFDLGLDYTYNHVNTEKLDMTVGSDVPGYNDNSANIFLFQKGTSPLDKWGFTAVTLTYKLGRNATKAGRDGTYDAAQGTYHLRWTDPADLVKPPYNPTLSDADSIARANMPDPVDPRLYTDTDKDGVADLFDKQPDTPEGSVVSGGGVAMNLDSLVSSLMRSKLKSECDTLLSNIEFDTDKAIIRPASQEALRQVAELLNARPNCRIILIGHADARAGDTYNQQLSKRRVEAAKRFLVRAGLTDPSRVTLEYYGELRPIAGNRTSAGLQSNRRVEIRIEPSNDLRSRYPAGFRPKGKR</sequence>
<evidence type="ECO:0000256" key="5">
    <source>
        <dbReference type="SAM" id="SignalP"/>
    </source>
</evidence>
<feature type="signal peptide" evidence="5">
    <location>
        <begin position="1"/>
        <end position="21"/>
    </location>
</feature>
<dbReference type="PRINTS" id="PR01021">
    <property type="entry name" value="OMPADOMAIN"/>
</dbReference>
<dbReference type="AlphaFoldDB" id="A0A418M4I7"/>
<dbReference type="InterPro" id="IPR006665">
    <property type="entry name" value="OmpA-like"/>
</dbReference>
<keyword evidence="5" id="KW-0732">Signal</keyword>
<evidence type="ECO:0000256" key="4">
    <source>
        <dbReference type="PROSITE-ProRule" id="PRU00473"/>
    </source>
</evidence>
<dbReference type="PROSITE" id="PS51123">
    <property type="entry name" value="OMPA_2"/>
    <property type="match status" value="1"/>
</dbReference>
<dbReference type="PANTHER" id="PTHR30329:SF21">
    <property type="entry name" value="LIPOPROTEIN YIAD-RELATED"/>
    <property type="match status" value="1"/>
</dbReference>
<keyword evidence="8" id="KW-1185">Reference proteome</keyword>